<organism evidence="3 4">
    <name type="scientific">Hevea brasiliensis</name>
    <name type="common">Para rubber tree</name>
    <name type="synonym">Siphonia brasiliensis</name>
    <dbReference type="NCBI Taxonomy" id="3981"/>
    <lineage>
        <taxon>Eukaryota</taxon>
        <taxon>Viridiplantae</taxon>
        <taxon>Streptophyta</taxon>
        <taxon>Embryophyta</taxon>
        <taxon>Tracheophyta</taxon>
        <taxon>Spermatophyta</taxon>
        <taxon>Magnoliopsida</taxon>
        <taxon>eudicotyledons</taxon>
        <taxon>Gunneridae</taxon>
        <taxon>Pentapetalae</taxon>
        <taxon>rosids</taxon>
        <taxon>fabids</taxon>
        <taxon>Malpighiales</taxon>
        <taxon>Euphorbiaceae</taxon>
        <taxon>Crotonoideae</taxon>
        <taxon>Micrandreae</taxon>
        <taxon>Hevea</taxon>
    </lineage>
</organism>
<dbReference type="NCBIfam" id="TIGR01640">
    <property type="entry name" value="F_box_assoc_1"/>
    <property type="match status" value="1"/>
</dbReference>
<feature type="region of interest" description="Disordered" evidence="1">
    <location>
        <begin position="1"/>
        <end position="22"/>
    </location>
</feature>
<reference evidence="3 4" key="1">
    <citation type="journal article" date="2020" name="Mol. Plant">
        <title>The Chromosome-Based Rubber Tree Genome Provides New Insights into Spurge Genome Evolution and Rubber Biosynthesis.</title>
        <authorList>
            <person name="Liu J."/>
            <person name="Shi C."/>
            <person name="Shi C.C."/>
            <person name="Li W."/>
            <person name="Zhang Q.J."/>
            <person name="Zhang Y."/>
            <person name="Li K."/>
            <person name="Lu H.F."/>
            <person name="Shi C."/>
            <person name="Zhu S.T."/>
            <person name="Xiao Z.Y."/>
            <person name="Nan H."/>
            <person name="Yue Y."/>
            <person name="Zhu X.G."/>
            <person name="Wu Y."/>
            <person name="Hong X.N."/>
            <person name="Fan G.Y."/>
            <person name="Tong Y."/>
            <person name="Zhang D."/>
            <person name="Mao C.L."/>
            <person name="Liu Y.L."/>
            <person name="Hao S.J."/>
            <person name="Liu W.Q."/>
            <person name="Lv M.Q."/>
            <person name="Zhang H.B."/>
            <person name="Liu Y."/>
            <person name="Hu-Tang G.R."/>
            <person name="Wang J.P."/>
            <person name="Wang J.H."/>
            <person name="Sun Y.H."/>
            <person name="Ni S.B."/>
            <person name="Chen W.B."/>
            <person name="Zhang X.C."/>
            <person name="Jiao Y.N."/>
            <person name="Eichler E.E."/>
            <person name="Li G.H."/>
            <person name="Liu X."/>
            <person name="Gao L.Z."/>
        </authorList>
    </citation>
    <scope>NUCLEOTIDE SEQUENCE [LARGE SCALE GENOMIC DNA]</scope>
    <source>
        <strain evidence="4">cv. GT1</strain>
        <tissue evidence="3">Leaf</tissue>
    </source>
</reference>
<protein>
    <recommendedName>
        <fullName evidence="2">F-box domain-containing protein</fullName>
    </recommendedName>
</protein>
<dbReference type="SMART" id="SM00256">
    <property type="entry name" value="FBOX"/>
    <property type="match status" value="1"/>
</dbReference>
<dbReference type="SUPFAM" id="SSF81383">
    <property type="entry name" value="F-box domain"/>
    <property type="match status" value="1"/>
</dbReference>
<sequence>MMMKSNQRSARKRNNGGERNSKQGAALPLDIIQQILCRLPAESIISCSCVCKSWYALIHERPFIQQQLERTKNEPCQYLLQSRTGAFFQSLLLLDIHKERLAEISFKKMKLPTYPKLKLLAFYIVCSCNGLLCLAPKEKMDPVLICNPITKDCLILPSAKTVTGFERPCKSYHLGFHLDSSSGNYKVVREYTFTNNAASNFQLISVGESSWKVLSGAPDVVLEQGYETPIFWNGAFHWKISEVDHRNGNNSCILALDLSDEKFHTISFPEDERNCPRNYRLVDLGGALNIVEHNARFLKIWTVSGNKVGGFSIRLEHMYILCVPPRSLLQHDLICQLEEKSYLMQVFRWENGIQKCRLVKFCPAIARHLDLSIPGLPSLYRVVCFKPSLVSPFVASLALS</sequence>
<evidence type="ECO:0000256" key="1">
    <source>
        <dbReference type="SAM" id="MobiDB-lite"/>
    </source>
</evidence>
<dbReference type="Gene3D" id="1.20.1280.50">
    <property type="match status" value="1"/>
</dbReference>
<proteinExistence type="predicted"/>
<dbReference type="InterPro" id="IPR001810">
    <property type="entry name" value="F-box_dom"/>
</dbReference>
<dbReference type="AlphaFoldDB" id="A0A6A6MGH8"/>
<dbReference type="PANTHER" id="PTHR31672:SF13">
    <property type="entry name" value="F-BOX PROTEIN CPR30-LIKE"/>
    <property type="match status" value="1"/>
</dbReference>
<dbReference type="PROSITE" id="PS50181">
    <property type="entry name" value="FBOX"/>
    <property type="match status" value="1"/>
</dbReference>
<name>A0A6A6MGH8_HEVBR</name>
<dbReference type="InterPro" id="IPR050796">
    <property type="entry name" value="SCF_F-box_component"/>
</dbReference>
<gene>
    <name evidence="3" type="ORF">GH714_040939</name>
</gene>
<dbReference type="InterPro" id="IPR036047">
    <property type="entry name" value="F-box-like_dom_sf"/>
</dbReference>
<evidence type="ECO:0000259" key="2">
    <source>
        <dbReference type="PROSITE" id="PS50181"/>
    </source>
</evidence>
<accession>A0A6A6MGH8</accession>
<dbReference type="Pfam" id="PF07734">
    <property type="entry name" value="FBA_1"/>
    <property type="match status" value="1"/>
</dbReference>
<dbReference type="PANTHER" id="PTHR31672">
    <property type="entry name" value="BNACNNG10540D PROTEIN"/>
    <property type="match status" value="1"/>
</dbReference>
<dbReference type="Proteomes" id="UP000467840">
    <property type="component" value="Chromosome 14"/>
</dbReference>
<dbReference type="EMBL" id="JAAGAX010000006">
    <property type="protein sequence ID" value="KAF2312881.1"/>
    <property type="molecule type" value="Genomic_DNA"/>
</dbReference>
<feature type="domain" description="F-box" evidence="2">
    <location>
        <begin position="21"/>
        <end position="67"/>
    </location>
</feature>
<dbReference type="CDD" id="cd22157">
    <property type="entry name" value="F-box_AtFBW1-like"/>
    <property type="match status" value="1"/>
</dbReference>
<keyword evidence="4" id="KW-1185">Reference proteome</keyword>
<evidence type="ECO:0000313" key="4">
    <source>
        <dbReference type="Proteomes" id="UP000467840"/>
    </source>
</evidence>
<dbReference type="Pfam" id="PF00646">
    <property type="entry name" value="F-box"/>
    <property type="match status" value="1"/>
</dbReference>
<comment type="caution">
    <text evidence="3">The sequence shown here is derived from an EMBL/GenBank/DDBJ whole genome shotgun (WGS) entry which is preliminary data.</text>
</comment>
<dbReference type="InterPro" id="IPR017451">
    <property type="entry name" value="F-box-assoc_interact_dom"/>
</dbReference>
<dbReference type="InterPro" id="IPR006527">
    <property type="entry name" value="F-box-assoc_dom_typ1"/>
</dbReference>
<evidence type="ECO:0000313" key="3">
    <source>
        <dbReference type="EMBL" id="KAF2312881.1"/>
    </source>
</evidence>